<sequence>MPRSTEPSSELSGDRADLVDALLSAGRVMVALAARSLAHLDADVTLPQYRALVVLASRGPQRVVDISAELGVNPSTGTRMCDRLVRKQLVRRYRGSADRREVRLTLTPAGRQLVDEVMTRRREELTALVAAVPGGGQRDLVAALRALVAAAGEVSEHEWWLGWAGAETGDPVEQAG</sequence>
<dbReference type="InterPro" id="IPR000835">
    <property type="entry name" value="HTH_MarR-typ"/>
</dbReference>
<dbReference type="Proteomes" id="UP001589894">
    <property type="component" value="Unassembled WGS sequence"/>
</dbReference>
<dbReference type="Gene3D" id="1.10.10.10">
    <property type="entry name" value="Winged helix-like DNA-binding domain superfamily/Winged helix DNA-binding domain"/>
    <property type="match status" value="1"/>
</dbReference>
<protein>
    <submittedName>
        <fullName evidence="2">MarR family winged helix-turn-helix transcriptional regulator</fullName>
    </submittedName>
</protein>
<accession>A0ABV6P2Z4</accession>
<dbReference type="InterPro" id="IPR039422">
    <property type="entry name" value="MarR/SlyA-like"/>
</dbReference>
<dbReference type="SUPFAM" id="SSF46785">
    <property type="entry name" value="Winged helix' DNA-binding domain"/>
    <property type="match status" value="1"/>
</dbReference>
<comment type="caution">
    <text evidence="2">The sequence shown here is derived from an EMBL/GenBank/DDBJ whole genome shotgun (WGS) entry which is preliminary data.</text>
</comment>
<dbReference type="PANTHER" id="PTHR33164:SF94">
    <property type="entry name" value="TRANSCRIPTIONAL REGULATORY PROTEIN-RELATED"/>
    <property type="match status" value="1"/>
</dbReference>
<dbReference type="RefSeq" id="WP_377342615.1">
    <property type="nucleotide sequence ID" value="NZ_JBHLUE010000020.1"/>
</dbReference>
<dbReference type="PROSITE" id="PS50995">
    <property type="entry name" value="HTH_MARR_2"/>
    <property type="match status" value="1"/>
</dbReference>
<dbReference type="InterPro" id="IPR036388">
    <property type="entry name" value="WH-like_DNA-bd_sf"/>
</dbReference>
<keyword evidence="3" id="KW-1185">Reference proteome</keyword>
<name>A0ABV6P2Z4_9ACTN</name>
<dbReference type="InterPro" id="IPR036390">
    <property type="entry name" value="WH_DNA-bd_sf"/>
</dbReference>
<evidence type="ECO:0000313" key="2">
    <source>
        <dbReference type="EMBL" id="MFC0567321.1"/>
    </source>
</evidence>
<dbReference type="PANTHER" id="PTHR33164">
    <property type="entry name" value="TRANSCRIPTIONAL REGULATOR, MARR FAMILY"/>
    <property type="match status" value="1"/>
</dbReference>
<evidence type="ECO:0000313" key="3">
    <source>
        <dbReference type="Proteomes" id="UP001589894"/>
    </source>
</evidence>
<reference evidence="2 3" key="1">
    <citation type="submission" date="2024-09" db="EMBL/GenBank/DDBJ databases">
        <authorList>
            <person name="Sun Q."/>
            <person name="Mori K."/>
        </authorList>
    </citation>
    <scope>NUCLEOTIDE SEQUENCE [LARGE SCALE GENOMIC DNA]</scope>
    <source>
        <strain evidence="2 3">TBRC 2205</strain>
    </source>
</reference>
<proteinExistence type="predicted"/>
<feature type="domain" description="HTH marR-type" evidence="1">
    <location>
        <begin position="15"/>
        <end position="149"/>
    </location>
</feature>
<dbReference type="SMART" id="SM00347">
    <property type="entry name" value="HTH_MARR"/>
    <property type="match status" value="1"/>
</dbReference>
<dbReference type="Pfam" id="PF01047">
    <property type="entry name" value="MarR"/>
    <property type="match status" value="1"/>
</dbReference>
<organism evidence="2 3">
    <name type="scientific">Plantactinospora siamensis</name>
    <dbReference type="NCBI Taxonomy" id="555372"/>
    <lineage>
        <taxon>Bacteria</taxon>
        <taxon>Bacillati</taxon>
        <taxon>Actinomycetota</taxon>
        <taxon>Actinomycetes</taxon>
        <taxon>Micromonosporales</taxon>
        <taxon>Micromonosporaceae</taxon>
        <taxon>Plantactinospora</taxon>
    </lineage>
</organism>
<gene>
    <name evidence="2" type="ORF">ACFFHU_24675</name>
</gene>
<dbReference type="EMBL" id="JBHLUE010000020">
    <property type="protein sequence ID" value="MFC0567321.1"/>
    <property type="molecule type" value="Genomic_DNA"/>
</dbReference>
<evidence type="ECO:0000259" key="1">
    <source>
        <dbReference type="PROSITE" id="PS50995"/>
    </source>
</evidence>